<dbReference type="InterPro" id="IPR006140">
    <property type="entry name" value="D-isomer_DH_NAD-bd"/>
</dbReference>
<evidence type="ECO:0000256" key="1">
    <source>
        <dbReference type="ARBA" id="ARBA00005854"/>
    </source>
</evidence>
<keyword evidence="2 4" id="KW-0560">Oxidoreductase</keyword>
<organism evidence="7 8">
    <name type="scientific">Clonostachys rhizophaga</name>
    <dbReference type="NCBI Taxonomy" id="160324"/>
    <lineage>
        <taxon>Eukaryota</taxon>
        <taxon>Fungi</taxon>
        <taxon>Dikarya</taxon>
        <taxon>Ascomycota</taxon>
        <taxon>Pezizomycotina</taxon>
        <taxon>Sordariomycetes</taxon>
        <taxon>Hypocreomycetidae</taxon>
        <taxon>Hypocreales</taxon>
        <taxon>Bionectriaceae</taxon>
        <taxon>Clonostachys</taxon>
    </lineage>
</organism>
<evidence type="ECO:0000313" key="7">
    <source>
        <dbReference type="EMBL" id="CAH0027202.1"/>
    </source>
</evidence>
<name>A0A9N9VPI3_9HYPO</name>
<dbReference type="GO" id="GO:0016616">
    <property type="term" value="F:oxidoreductase activity, acting on the CH-OH group of donors, NAD or NADP as acceptor"/>
    <property type="evidence" value="ECO:0007669"/>
    <property type="project" value="InterPro"/>
</dbReference>
<dbReference type="InterPro" id="IPR050857">
    <property type="entry name" value="D-2-hydroxyacid_DH"/>
</dbReference>
<dbReference type="InterPro" id="IPR036291">
    <property type="entry name" value="NAD(P)-bd_dom_sf"/>
</dbReference>
<keyword evidence="3" id="KW-0520">NAD</keyword>
<accession>A0A9N9VPI3</accession>
<dbReference type="SUPFAM" id="SSF52283">
    <property type="entry name" value="Formate/glycerate dehydrogenase catalytic domain-like"/>
    <property type="match status" value="1"/>
</dbReference>
<feature type="non-terminal residue" evidence="7">
    <location>
        <position position="359"/>
    </location>
</feature>
<dbReference type="OrthoDB" id="298012at2759"/>
<dbReference type="InterPro" id="IPR006139">
    <property type="entry name" value="D-isomer_2_OHA_DH_cat_dom"/>
</dbReference>
<dbReference type="GO" id="GO:0051287">
    <property type="term" value="F:NAD binding"/>
    <property type="evidence" value="ECO:0007669"/>
    <property type="project" value="InterPro"/>
</dbReference>
<evidence type="ECO:0000259" key="5">
    <source>
        <dbReference type="Pfam" id="PF00389"/>
    </source>
</evidence>
<comment type="caution">
    <text evidence="7">The sequence shown here is derived from an EMBL/GenBank/DDBJ whole genome shotgun (WGS) entry which is preliminary data.</text>
</comment>
<evidence type="ECO:0000256" key="2">
    <source>
        <dbReference type="ARBA" id="ARBA00023002"/>
    </source>
</evidence>
<dbReference type="Gene3D" id="3.40.50.720">
    <property type="entry name" value="NAD(P)-binding Rossmann-like Domain"/>
    <property type="match status" value="2"/>
</dbReference>
<dbReference type="Pfam" id="PF02826">
    <property type="entry name" value="2-Hacid_dh_C"/>
    <property type="match status" value="1"/>
</dbReference>
<evidence type="ECO:0000256" key="3">
    <source>
        <dbReference type="ARBA" id="ARBA00023027"/>
    </source>
</evidence>
<feature type="domain" description="D-isomer specific 2-hydroxyacid dehydrogenase catalytic" evidence="5">
    <location>
        <begin position="48"/>
        <end position="354"/>
    </location>
</feature>
<dbReference type="SUPFAM" id="SSF51735">
    <property type="entry name" value="NAD(P)-binding Rossmann-fold domains"/>
    <property type="match status" value="1"/>
</dbReference>
<feature type="domain" description="D-isomer specific 2-hydroxyacid dehydrogenase NAD-binding" evidence="6">
    <location>
        <begin position="132"/>
        <end position="327"/>
    </location>
</feature>
<dbReference type="CDD" id="cd12169">
    <property type="entry name" value="PGDH_like_1"/>
    <property type="match status" value="1"/>
</dbReference>
<gene>
    <name evidence="7" type="ORF">CRHIZ90672A_00003730</name>
</gene>
<evidence type="ECO:0000256" key="4">
    <source>
        <dbReference type="RuleBase" id="RU003719"/>
    </source>
</evidence>
<comment type="similarity">
    <text evidence="1 4">Belongs to the D-isomer specific 2-hydroxyacid dehydrogenase family.</text>
</comment>
<evidence type="ECO:0000259" key="6">
    <source>
        <dbReference type="Pfam" id="PF02826"/>
    </source>
</evidence>
<dbReference type="AlphaFoldDB" id="A0A9N9VPI3"/>
<dbReference type="Pfam" id="PF00389">
    <property type="entry name" value="2-Hacid_dh"/>
    <property type="match status" value="1"/>
</dbReference>
<sequence length="359" mass="40040">LFCIIMAIKVAVLDDYHGLAPSYFGKLDPLVFTVKYFPETLRPYNNATTSEEERRELIKRLEPFEVISTLRERTPFPRELIEQLPRLKLILSCGRRNKAIDMEACQSRGIPVTATIDKHVGLVDSTTEHIVTLILAACRSIPYHDTAIKTGKWQTRLVTSISGKTLGLVGLGRLGGAVARIMSLAFGTKIVAWSTNLTQEVADEQARAQGLPVQNQDGEKTFKAVSREELFSTADVVSVQLVLSDRTRGLITESDLSKMKPFSFFINTSRGPLVVEKDLLSVLEAGKIRGAALDVFDLEPLPLDSKWRNSDWGTNGKSQLVVTPHIAFVEERAMNEFYEQQVAELLRWSSGQTLSKTMD</sequence>
<dbReference type="PANTHER" id="PTHR42789">
    <property type="entry name" value="D-ISOMER SPECIFIC 2-HYDROXYACID DEHYDROGENASE FAMILY PROTEIN (AFU_ORTHOLOGUE AFUA_6G10090)"/>
    <property type="match status" value="1"/>
</dbReference>
<proteinExistence type="inferred from homology"/>
<reference evidence="7" key="1">
    <citation type="submission" date="2021-10" db="EMBL/GenBank/DDBJ databases">
        <authorList>
            <person name="Piombo E."/>
        </authorList>
    </citation>
    <scope>NUCLEOTIDE SEQUENCE</scope>
</reference>
<dbReference type="EMBL" id="CABFNQ020000726">
    <property type="protein sequence ID" value="CAH0027202.1"/>
    <property type="molecule type" value="Genomic_DNA"/>
</dbReference>
<keyword evidence="8" id="KW-1185">Reference proteome</keyword>
<dbReference type="Proteomes" id="UP000696573">
    <property type="component" value="Unassembled WGS sequence"/>
</dbReference>
<dbReference type="PANTHER" id="PTHR42789:SF1">
    <property type="entry name" value="D-ISOMER SPECIFIC 2-HYDROXYACID DEHYDROGENASE FAMILY PROTEIN (AFU_ORTHOLOGUE AFUA_6G10090)"/>
    <property type="match status" value="1"/>
</dbReference>
<evidence type="ECO:0000313" key="8">
    <source>
        <dbReference type="Proteomes" id="UP000696573"/>
    </source>
</evidence>
<protein>
    <submittedName>
        <fullName evidence="7">Uncharacterized protein</fullName>
    </submittedName>
</protein>